<feature type="region of interest" description="Disordered" evidence="2">
    <location>
        <begin position="434"/>
        <end position="472"/>
    </location>
</feature>
<feature type="compositionally biased region" description="Basic and acidic residues" evidence="2">
    <location>
        <begin position="434"/>
        <end position="458"/>
    </location>
</feature>
<evidence type="ECO:0000313" key="5">
    <source>
        <dbReference type="Proteomes" id="UP000616724"/>
    </source>
</evidence>
<dbReference type="Proteomes" id="UP000616724">
    <property type="component" value="Unassembled WGS sequence"/>
</dbReference>
<dbReference type="InterPro" id="IPR013736">
    <property type="entry name" value="Xaa-Pro_dipept_C"/>
</dbReference>
<dbReference type="RefSeq" id="WP_203889755.1">
    <property type="nucleotide sequence ID" value="NZ_BOOH01000014.1"/>
</dbReference>
<keyword evidence="5" id="KW-1185">Reference proteome</keyword>
<evidence type="ECO:0000313" key="4">
    <source>
        <dbReference type="EMBL" id="GIH75043.1"/>
    </source>
</evidence>
<keyword evidence="1" id="KW-0378">Hydrolase</keyword>
<protein>
    <submittedName>
        <fullName evidence="4">Peptidase S15</fullName>
    </submittedName>
</protein>
<dbReference type="InterPro" id="IPR029058">
    <property type="entry name" value="AB_hydrolase_fold"/>
</dbReference>
<dbReference type="NCBIfam" id="TIGR00976">
    <property type="entry name" value="CocE_NonD"/>
    <property type="match status" value="1"/>
</dbReference>
<dbReference type="AlphaFoldDB" id="A0A8J3RMN2"/>
<reference evidence="4 5" key="1">
    <citation type="submission" date="2021-01" db="EMBL/GenBank/DDBJ databases">
        <title>Whole genome shotgun sequence of Planobispora longispora NBRC 13918.</title>
        <authorList>
            <person name="Komaki H."/>
            <person name="Tamura T."/>
        </authorList>
    </citation>
    <scope>NUCLEOTIDE SEQUENCE [LARGE SCALE GENOMIC DNA]</scope>
    <source>
        <strain evidence="4 5">NBRC 13918</strain>
    </source>
</reference>
<dbReference type="Gene3D" id="2.60.120.260">
    <property type="entry name" value="Galactose-binding domain-like"/>
    <property type="match status" value="1"/>
</dbReference>
<dbReference type="InterPro" id="IPR000383">
    <property type="entry name" value="Xaa-Pro-like_dom"/>
</dbReference>
<dbReference type="Pfam" id="PF08530">
    <property type="entry name" value="PepX_C"/>
    <property type="match status" value="1"/>
</dbReference>
<dbReference type="Gene3D" id="3.40.50.1820">
    <property type="entry name" value="alpha/beta hydrolase"/>
    <property type="match status" value="1"/>
</dbReference>
<evidence type="ECO:0000256" key="1">
    <source>
        <dbReference type="ARBA" id="ARBA00022801"/>
    </source>
</evidence>
<dbReference type="InterPro" id="IPR008979">
    <property type="entry name" value="Galactose-bd-like_sf"/>
</dbReference>
<dbReference type="GO" id="GO:0008239">
    <property type="term" value="F:dipeptidyl-peptidase activity"/>
    <property type="evidence" value="ECO:0007669"/>
    <property type="project" value="InterPro"/>
</dbReference>
<feature type="domain" description="Xaa-Pro dipeptidyl-peptidase C-terminal" evidence="3">
    <location>
        <begin position="301"/>
        <end position="521"/>
    </location>
</feature>
<proteinExistence type="predicted"/>
<dbReference type="Gene3D" id="1.10.3020.10">
    <property type="entry name" value="alpha-amino acid ester hydrolase ( Helical cap domain)"/>
    <property type="match status" value="1"/>
</dbReference>
<accession>A0A8J3RMN2</accession>
<dbReference type="Pfam" id="PF02129">
    <property type="entry name" value="Peptidase_S15"/>
    <property type="match status" value="1"/>
</dbReference>
<gene>
    <name evidence="4" type="ORF">Plo01_14720</name>
</gene>
<dbReference type="SMART" id="SM00939">
    <property type="entry name" value="PepX_C"/>
    <property type="match status" value="1"/>
</dbReference>
<name>A0A8J3RMN2_9ACTN</name>
<evidence type="ECO:0000256" key="2">
    <source>
        <dbReference type="SAM" id="MobiDB-lite"/>
    </source>
</evidence>
<organism evidence="4 5">
    <name type="scientific">Planobispora longispora</name>
    <dbReference type="NCBI Taxonomy" id="28887"/>
    <lineage>
        <taxon>Bacteria</taxon>
        <taxon>Bacillati</taxon>
        <taxon>Actinomycetota</taxon>
        <taxon>Actinomycetes</taxon>
        <taxon>Streptosporangiales</taxon>
        <taxon>Streptosporangiaceae</taxon>
        <taxon>Planobispora</taxon>
    </lineage>
</organism>
<sequence>MTVLHGAVRVPGHDGTELVADAVLPSADGRHPVIVMRTPYGRTRHLAEAHGWARRGIAAVVQDVRGRYESGGRWEPYVHEREDGRELLRWVLGRPWCDGRVILYGSSYGAFCAVEAAAGEPEGVAGVISAVPALGAVAREPGGVPKLYSHAWWWTTYGDGRTERVGLLDTRIADDPDALRHLPVTDLPARLGVPLPGWERAWRDPAPPRADVRVPLLSVAGLHDPFLDDAVDLWRRARGPRTLVVGAWQHDLGLVNRERNGDRPIAPGHRVPAARLIMTWIDRLLAGDPPSTVLLAAEGDDRWLAGQGPGEPPWLRRIRATGGEGARTPVGQVRDHGDEWPGTRIAEMDLPGGGAFVADPGDPFPSRMGPVDVTSDAGRADVVVFRTDPFERAVTVAGRPAVTFAGIGEGHWAVRLAEEHPDGRAVQLGHAVADHEGGGLSSGDHEDGGLRPGDHDAVGPRPGRTAAGRDRAGLQRLSLPTIVHRFPEGARLRVEVAGHHFPLHVRHPHTAEDPLTARTLLPSARSVTGARLLLPVVPDPAWTADPVKELQEAP</sequence>
<evidence type="ECO:0000259" key="3">
    <source>
        <dbReference type="SMART" id="SM00939"/>
    </source>
</evidence>
<dbReference type="SUPFAM" id="SSF53474">
    <property type="entry name" value="alpha/beta-Hydrolases"/>
    <property type="match status" value="1"/>
</dbReference>
<dbReference type="EMBL" id="BOOH01000014">
    <property type="protein sequence ID" value="GIH75043.1"/>
    <property type="molecule type" value="Genomic_DNA"/>
</dbReference>
<dbReference type="InterPro" id="IPR005674">
    <property type="entry name" value="CocE/Ser_esterase"/>
</dbReference>
<comment type="caution">
    <text evidence="4">The sequence shown here is derived from an EMBL/GenBank/DDBJ whole genome shotgun (WGS) entry which is preliminary data.</text>
</comment>
<dbReference type="SUPFAM" id="SSF49785">
    <property type="entry name" value="Galactose-binding domain-like"/>
    <property type="match status" value="1"/>
</dbReference>